<reference evidence="1" key="1">
    <citation type="submission" date="2022-02" db="EMBL/GenBank/DDBJ databases">
        <title>The genome sequence of Ruegeria sp. 1NDH52C.</title>
        <authorList>
            <person name="Du J."/>
        </authorList>
    </citation>
    <scope>NUCLEOTIDE SEQUENCE</scope>
    <source>
        <strain evidence="1">1NDH52C</strain>
    </source>
</reference>
<name>A0ABS9P2B4_9RHOB</name>
<proteinExistence type="predicted"/>
<organism evidence="1 2">
    <name type="scientific">Ruegeria alba</name>
    <dbReference type="NCBI Taxonomy" id="2916756"/>
    <lineage>
        <taxon>Bacteria</taxon>
        <taxon>Pseudomonadati</taxon>
        <taxon>Pseudomonadota</taxon>
        <taxon>Alphaproteobacteria</taxon>
        <taxon>Rhodobacterales</taxon>
        <taxon>Roseobacteraceae</taxon>
        <taxon>Ruegeria</taxon>
    </lineage>
</organism>
<evidence type="ECO:0000313" key="1">
    <source>
        <dbReference type="EMBL" id="MCG6560611.1"/>
    </source>
</evidence>
<evidence type="ECO:0000313" key="2">
    <source>
        <dbReference type="Proteomes" id="UP001165279"/>
    </source>
</evidence>
<gene>
    <name evidence="1" type="ORF">MB818_20580</name>
</gene>
<keyword evidence="2" id="KW-1185">Reference proteome</keyword>
<protein>
    <submittedName>
        <fullName evidence="1">Uncharacterized protein</fullName>
    </submittedName>
</protein>
<dbReference type="EMBL" id="JAKOEM010000031">
    <property type="protein sequence ID" value="MCG6560611.1"/>
    <property type="molecule type" value="Genomic_DNA"/>
</dbReference>
<dbReference type="Proteomes" id="UP001165279">
    <property type="component" value="Unassembled WGS sequence"/>
</dbReference>
<accession>A0ABS9P2B4</accession>
<comment type="caution">
    <text evidence="1">The sequence shown here is derived from an EMBL/GenBank/DDBJ whole genome shotgun (WGS) entry which is preliminary data.</text>
</comment>
<sequence>MTTCRKTRSNDEALSAFIAAKTEIDVMLDRLKALSADHFEFDQEAINWGAVGSLNSVAADLRKITDFLFGEVEHAA</sequence>
<dbReference type="RefSeq" id="WP_234178141.1">
    <property type="nucleotide sequence ID" value="NZ_JAKOEM010000031.1"/>
</dbReference>